<dbReference type="Proteomes" id="UP000637513">
    <property type="component" value="Unassembled WGS sequence"/>
</dbReference>
<keyword evidence="5" id="KW-1185">Reference proteome</keyword>
<dbReference type="RefSeq" id="WP_249302370.1">
    <property type="nucleotide sequence ID" value="NZ_JACRSW010000001.1"/>
</dbReference>
<name>A0ABR7MR92_9FIRM</name>
<feature type="region of interest" description="Disordered" evidence="2">
    <location>
        <begin position="450"/>
        <end position="518"/>
    </location>
</feature>
<reference evidence="4 5" key="1">
    <citation type="submission" date="2020-08" db="EMBL/GenBank/DDBJ databases">
        <title>Genome public.</title>
        <authorList>
            <person name="Liu C."/>
            <person name="Sun Q."/>
        </authorList>
    </citation>
    <scope>NUCLEOTIDE SEQUENCE [LARGE SCALE GENOMIC DNA]</scope>
    <source>
        <strain evidence="4 5">BX3</strain>
    </source>
</reference>
<comment type="caution">
    <text evidence="4">The sequence shown here is derived from an EMBL/GenBank/DDBJ whole genome shotgun (WGS) entry which is preliminary data.</text>
</comment>
<dbReference type="InterPro" id="IPR007391">
    <property type="entry name" value="Vancomycin_resist_VanW"/>
</dbReference>
<dbReference type="SMART" id="SM01208">
    <property type="entry name" value="G5"/>
    <property type="match status" value="1"/>
</dbReference>
<sequence length="518" mass="55958">MTDKNKKLSIAFFIGCLLILCIAGGVVIGTRGGFGNGKKMADGISISGLDVSGMTKADAQKELDGYMQYLMNRTVKIAVDDQTVTAQASDLGYRCEDKNVIEKAFEVGKKGNVFQRMKEIQDIGKDKKDFALTLKVDEKVLRKYLEENCVKYDINKKDAKLKLVNGKFKATNSRNGRKLQIEDTIAVIKHALLKDTKKQELQVTAVVKITKAKYTKKQVEKCKDLLGSFSTDYSTSTAARANNVRTAANYINGTVLYPGETFSVVKVIKDRTVANGYQAAAEYSSGNVVEGIGGGVCQVSTTLYNAVLKAELEIVERSPHSMVVSYVPVSRDAAIAGDYKDMKFKNNMKVPVYIAASAQGGILSFRIYGEETRANNRKIEYKSQIIETIQPGAAVETVDKTKAASYRMVTQSAHVGYKAKLWKIVTVDGKRTDKILINSSSYAAEPEHITVGSSTSSSPAPSAAAKASASPSASAKTKAKATAKPKAAATKRPVVTKKPTATKKPAATKSATTAKNTQ</sequence>
<evidence type="ECO:0000313" key="5">
    <source>
        <dbReference type="Proteomes" id="UP000637513"/>
    </source>
</evidence>
<evidence type="ECO:0000313" key="4">
    <source>
        <dbReference type="EMBL" id="MBC8556322.1"/>
    </source>
</evidence>
<proteinExistence type="predicted"/>
<accession>A0ABR7MR92</accession>
<dbReference type="InterPro" id="IPR052913">
    <property type="entry name" value="Glycopeptide_resist_protein"/>
</dbReference>
<evidence type="ECO:0000259" key="3">
    <source>
        <dbReference type="SMART" id="SM01208"/>
    </source>
</evidence>
<keyword evidence="1" id="KW-0732">Signal</keyword>
<evidence type="ECO:0000256" key="1">
    <source>
        <dbReference type="ARBA" id="ARBA00022729"/>
    </source>
</evidence>
<dbReference type="Pfam" id="PF04294">
    <property type="entry name" value="VanW"/>
    <property type="match status" value="1"/>
</dbReference>
<dbReference type="PANTHER" id="PTHR35788">
    <property type="entry name" value="EXPORTED PROTEIN-RELATED"/>
    <property type="match status" value="1"/>
</dbReference>
<dbReference type="Pfam" id="PF12229">
    <property type="entry name" value="PG_binding_4"/>
    <property type="match status" value="1"/>
</dbReference>
<dbReference type="InterPro" id="IPR011098">
    <property type="entry name" value="G5_dom"/>
</dbReference>
<organism evidence="4 5">
    <name type="scientific">Jutongia hominis</name>
    <dbReference type="NCBI Taxonomy" id="2763664"/>
    <lineage>
        <taxon>Bacteria</taxon>
        <taxon>Bacillati</taxon>
        <taxon>Bacillota</taxon>
        <taxon>Clostridia</taxon>
        <taxon>Lachnospirales</taxon>
        <taxon>Lachnospiraceae</taxon>
        <taxon>Jutongia</taxon>
    </lineage>
</organism>
<feature type="compositionally biased region" description="Low complexity" evidence="2">
    <location>
        <begin position="453"/>
        <end position="476"/>
    </location>
</feature>
<feature type="domain" description="G5" evidence="3">
    <location>
        <begin position="377"/>
        <end position="455"/>
    </location>
</feature>
<gene>
    <name evidence="4" type="ORF">H8700_01100</name>
</gene>
<protein>
    <submittedName>
        <fullName evidence="4">VanW family protein</fullName>
    </submittedName>
</protein>
<dbReference type="EMBL" id="JACRSW010000001">
    <property type="protein sequence ID" value="MBC8556322.1"/>
    <property type="molecule type" value="Genomic_DNA"/>
</dbReference>
<dbReference type="InterPro" id="IPR022029">
    <property type="entry name" value="YoaR-like_PG-bd"/>
</dbReference>
<evidence type="ECO:0000256" key="2">
    <source>
        <dbReference type="SAM" id="MobiDB-lite"/>
    </source>
</evidence>
<feature type="compositionally biased region" description="Low complexity" evidence="2">
    <location>
        <begin position="484"/>
        <end position="518"/>
    </location>
</feature>
<dbReference type="PANTHER" id="PTHR35788:SF1">
    <property type="entry name" value="EXPORTED PROTEIN"/>
    <property type="match status" value="1"/>
</dbReference>